<evidence type="ECO:0000313" key="2">
    <source>
        <dbReference type="Proteomes" id="UP000782610"/>
    </source>
</evidence>
<accession>A0A933NXI6</accession>
<dbReference type="Proteomes" id="UP000782610">
    <property type="component" value="Unassembled WGS sequence"/>
</dbReference>
<evidence type="ECO:0000313" key="1">
    <source>
        <dbReference type="EMBL" id="MBI4921051.1"/>
    </source>
</evidence>
<gene>
    <name evidence="1" type="ORF">HY834_04830</name>
</gene>
<dbReference type="Gene3D" id="3.40.50.2000">
    <property type="entry name" value="Glycogen Phosphorylase B"/>
    <property type="match status" value="2"/>
</dbReference>
<organism evidence="1 2">
    <name type="scientific">Devosia nanyangense</name>
    <dbReference type="NCBI Taxonomy" id="1228055"/>
    <lineage>
        <taxon>Bacteria</taxon>
        <taxon>Pseudomonadati</taxon>
        <taxon>Pseudomonadota</taxon>
        <taxon>Alphaproteobacteria</taxon>
        <taxon>Hyphomicrobiales</taxon>
        <taxon>Devosiaceae</taxon>
        <taxon>Devosia</taxon>
    </lineage>
</organism>
<dbReference type="SUPFAM" id="SSF53756">
    <property type="entry name" value="UDP-Glycosyltransferase/glycogen phosphorylase"/>
    <property type="match status" value="1"/>
</dbReference>
<sequence length="402" mass="44405">MRDLEPIPGDPGDRRLMRAGMLSLALAGRGHATTWFTSSFDHYMKRQRTTRDETLAAAPNLSIELFRGLGYRRNIGLARILHNRDFARRWTQFAEASAERPDVLVTDVPTTEAAEAVVAFGTKNGVPVVLSIRDLWPDFFVDFLPGYLRPFARPLTTPLDRQVRFAAAHATSLIGISEGYLDWGRSKGDRQPNVLDRVFPLGYEIRSRPDAATVAATLQRLGIPQDRSIVGFVGSWGATYDLGLILETARRLAGRPDIVFVVAGDADTRPELRDEFRRLPNVVVPGWLEAAEIAALLSGTAIGLLTYVAKAPQGIPNKVFEYMAYGPYQVATLGGEITQFYSETNAGRVAGSDALGKAIVDSLPLGLDATARRDRMELFDRRFSAAKVYDAMVDHIEQVARR</sequence>
<name>A0A933NXI6_9HYPH</name>
<dbReference type="Pfam" id="PF13692">
    <property type="entry name" value="Glyco_trans_1_4"/>
    <property type="match status" value="1"/>
</dbReference>
<reference evidence="1" key="1">
    <citation type="submission" date="2020-07" db="EMBL/GenBank/DDBJ databases">
        <title>Huge and variable diversity of episymbiotic CPR bacteria and DPANN archaea in groundwater ecosystems.</title>
        <authorList>
            <person name="He C.Y."/>
            <person name="Keren R."/>
            <person name="Whittaker M."/>
            <person name="Farag I.F."/>
            <person name="Doudna J."/>
            <person name="Cate J.H.D."/>
            <person name="Banfield J.F."/>
        </authorList>
    </citation>
    <scope>NUCLEOTIDE SEQUENCE</scope>
    <source>
        <strain evidence="1">NC_groundwater_1586_Pr3_B-0.1um_66_15</strain>
    </source>
</reference>
<comment type="caution">
    <text evidence="1">The sequence shown here is derived from an EMBL/GenBank/DDBJ whole genome shotgun (WGS) entry which is preliminary data.</text>
</comment>
<dbReference type="AlphaFoldDB" id="A0A933NXI6"/>
<protein>
    <submittedName>
        <fullName evidence="1">Glycosyltransferase</fullName>
    </submittedName>
</protein>
<proteinExistence type="predicted"/>
<dbReference type="EMBL" id="JACRAF010000016">
    <property type="protein sequence ID" value="MBI4921051.1"/>
    <property type="molecule type" value="Genomic_DNA"/>
</dbReference>